<dbReference type="AlphaFoldDB" id="A0A9E7TKS7"/>
<evidence type="ECO:0000313" key="3">
    <source>
        <dbReference type="Proteomes" id="UP001060368"/>
    </source>
</evidence>
<accession>A0A9E7TKS7</accession>
<keyword evidence="1" id="KW-0175">Coiled coil</keyword>
<dbReference type="KEGG" id="mend:L6E24_02685"/>
<proteinExistence type="predicted"/>
<reference evidence="2" key="1">
    <citation type="submission" date="2022-04" db="EMBL/GenBank/DDBJ databases">
        <title>Complete genome of Methanoplanus endosymbiosus DSM 3599.</title>
        <authorList>
            <person name="Chen S.-C."/>
            <person name="You Y.-T."/>
            <person name="Zhou Y.-Z."/>
            <person name="Lai M.-C."/>
        </authorList>
    </citation>
    <scope>NUCLEOTIDE SEQUENCE</scope>
    <source>
        <strain evidence="2">DSM 3599</strain>
    </source>
</reference>
<name>A0A9E7TKS7_9EURY</name>
<protein>
    <submittedName>
        <fullName evidence="2">Uncharacterized protein</fullName>
    </submittedName>
</protein>
<dbReference type="RefSeq" id="WP_257743184.1">
    <property type="nucleotide sequence ID" value="NZ_CP096115.1"/>
</dbReference>
<dbReference type="Proteomes" id="UP001060368">
    <property type="component" value="Chromosome"/>
</dbReference>
<evidence type="ECO:0000256" key="1">
    <source>
        <dbReference type="SAM" id="Coils"/>
    </source>
</evidence>
<keyword evidence="3" id="KW-1185">Reference proteome</keyword>
<feature type="coiled-coil region" evidence="1">
    <location>
        <begin position="20"/>
        <end position="210"/>
    </location>
</feature>
<gene>
    <name evidence="2" type="ORF">L6E24_02685</name>
</gene>
<sequence>MTIFEDMALLRGEINLESEYRRELAINRKEEAEIRKEEAENRRKETKLMISGISAERKEKGEALKEEMVQVKKRLKSDVKESRDRTENLIECFNSERKEKGEALKEEMTQVKKRLKGDVKESRDRTENLIECFTSERKENRKIMMKTLKEDLSDLRNNIRNFEKETREMIKGVSDNRKDETEILRTNLKNEKIQLKKEAAEERKSIRENRISISKALMEDISERLKDISVSNSELKDYTHKLLNDAKTELDGYNNERSRMHNAWIKNTAYDISEDSTDIQYSHGGETGPPEVKIQAEIAVQEINIPEPKTASDTKDPKNVTVDEAELSDDEMSSLDSEEIHESEFENLTGKIYDAIQNSGNGVSLRDIGDKLDIEWRKLIRPAKKLLDEESIKKIDVNYFPA</sequence>
<dbReference type="EMBL" id="CP096115">
    <property type="protein sequence ID" value="UUX93044.1"/>
    <property type="molecule type" value="Genomic_DNA"/>
</dbReference>
<evidence type="ECO:0000313" key="2">
    <source>
        <dbReference type="EMBL" id="UUX93044.1"/>
    </source>
</evidence>
<organism evidence="2 3">
    <name type="scientific">Methanoplanus endosymbiosus</name>
    <dbReference type="NCBI Taxonomy" id="33865"/>
    <lineage>
        <taxon>Archaea</taxon>
        <taxon>Methanobacteriati</taxon>
        <taxon>Methanobacteriota</taxon>
        <taxon>Stenosarchaea group</taxon>
        <taxon>Methanomicrobia</taxon>
        <taxon>Methanomicrobiales</taxon>
        <taxon>Methanomicrobiaceae</taxon>
        <taxon>Methanoplanus</taxon>
    </lineage>
</organism>
<dbReference type="GeneID" id="74306566"/>